<dbReference type="EMBL" id="JBBHJY010000008">
    <property type="protein sequence ID" value="MEJ6011207.1"/>
    <property type="molecule type" value="Genomic_DNA"/>
</dbReference>
<sequence length="294" mass="31337">MMTMHETRTRLALAGAFCLGLFTTFPAESRAAESPQPIAATVGPSAPTYADIADLADHAQLVLRAKVKKVAVLKPEQGAASRPGMARVYVEAVTENLLTGPAAVGEALRYLADVRLDAKGKVPKLTKQSVLLFAGHVKDRPGEIRLVAPDAQILWDPATDAMLRQVLRELYGPDAPRRVTGVQEAIHVPGTLAGEGETQIFLKTDDGEPASITVLHHAGAPTHWGVSFSEIVATTGLPPKRDTLVWYRLACFLPQSLPPGSNLSASDVDKAAAVNDYAKVLSDLGTCPRARKVI</sequence>
<name>A0ABU8SB57_9SPHN</name>
<protein>
    <submittedName>
        <fullName evidence="1">Uncharacterized protein</fullName>
    </submittedName>
</protein>
<evidence type="ECO:0000313" key="1">
    <source>
        <dbReference type="EMBL" id="MEJ6011207.1"/>
    </source>
</evidence>
<organism evidence="1 2">
    <name type="scientific">Novosphingobium aquae</name>
    <dbReference type="NCBI Taxonomy" id="3133435"/>
    <lineage>
        <taxon>Bacteria</taxon>
        <taxon>Pseudomonadati</taxon>
        <taxon>Pseudomonadota</taxon>
        <taxon>Alphaproteobacteria</taxon>
        <taxon>Sphingomonadales</taxon>
        <taxon>Sphingomonadaceae</taxon>
        <taxon>Novosphingobium</taxon>
    </lineage>
</organism>
<evidence type="ECO:0000313" key="2">
    <source>
        <dbReference type="Proteomes" id="UP001379235"/>
    </source>
</evidence>
<proteinExistence type="predicted"/>
<comment type="caution">
    <text evidence="1">The sequence shown here is derived from an EMBL/GenBank/DDBJ whole genome shotgun (WGS) entry which is preliminary data.</text>
</comment>
<reference evidence="1 2" key="1">
    <citation type="submission" date="2024-03" db="EMBL/GenBank/DDBJ databases">
        <authorList>
            <person name="Jo J.-H."/>
        </authorList>
    </citation>
    <scope>NUCLEOTIDE SEQUENCE [LARGE SCALE GENOMIC DNA]</scope>
    <source>
        <strain evidence="1 2">AS3R-12</strain>
    </source>
</reference>
<keyword evidence="2" id="KW-1185">Reference proteome</keyword>
<accession>A0ABU8SB57</accession>
<dbReference type="Proteomes" id="UP001379235">
    <property type="component" value="Unassembled WGS sequence"/>
</dbReference>
<gene>
    <name evidence="1" type="ORF">WG900_14900</name>
</gene>
<dbReference type="RefSeq" id="WP_339968194.1">
    <property type="nucleotide sequence ID" value="NZ_JBBHJY010000008.1"/>
</dbReference>